<keyword evidence="3" id="KW-1003">Cell membrane</keyword>
<comment type="subcellular location">
    <subcellularLocation>
        <location evidence="1 7">Cell membrane</location>
        <topology evidence="1 7">Multi-pass membrane protein</topology>
    </subcellularLocation>
</comment>
<comment type="caution">
    <text evidence="9">The sequence shown here is derived from an EMBL/GenBank/DDBJ whole genome shotgun (WGS) entry which is preliminary data.</text>
</comment>
<keyword evidence="6 7" id="KW-0472">Membrane</keyword>
<feature type="transmembrane region" description="Helical" evidence="7">
    <location>
        <begin position="320"/>
        <end position="346"/>
    </location>
</feature>
<keyword evidence="2 7" id="KW-0813">Transport</keyword>
<dbReference type="InterPro" id="IPR000515">
    <property type="entry name" value="MetI-like"/>
</dbReference>
<dbReference type="RefSeq" id="WP_158051035.1">
    <property type="nucleotide sequence ID" value="NZ_WBKB01000001.1"/>
</dbReference>
<gene>
    <name evidence="9" type="ORF">F8O05_01865</name>
</gene>
<evidence type="ECO:0000313" key="9">
    <source>
        <dbReference type="EMBL" id="KAB1645025.1"/>
    </source>
</evidence>
<dbReference type="InterPro" id="IPR045621">
    <property type="entry name" value="BPD_transp_1_N"/>
</dbReference>
<evidence type="ECO:0000256" key="6">
    <source>
        <dbReference type="ARBA" id="ARBA00023136"/>
    </source>
</evidence>
<dbReference type="Gene3D" id="1.10.3720.10">
    <property type="entry name" value="MetI-like"/>
    <property type="match status" value="1"/>
</dbReference>
<dbReference type="AlphaFoldDB" id="A0A7J5BFK4"/>
<dbReference type="InterPro" id="IPR035906">
    <property type="entry name" value="MetI-like_sf"/>
</dbReference>
<dbReference type="CDD" id="cd06261">
    <property type="entry name" value="TM_PBP2"/>
    <property type="match status" value="1"/>
</dbReference>
<feature type="transmembrane region" description="Helical" evidence="7">
    <location>
        <begin position="47"/>
        <end position="72"/>
    </location>
</feature>
<proteinExistence type="inferred from homology"/>
<dbReference type="GO" id="GO:0071916">
    <property type="term" value="F:dipeptide transmembrane transporter activity"/>
    <property type="evidence" value="ECO:0007669"/>
    <property type="project" value="TreeGrafter"/>
</dbReference>
<organism evidence="9 10">
    <name type="scientific">Gulosibacter chungangensis</name>
    <dbReference type="NCBI Taxonomy" id="979746"/>
    <lineage>
        <taxon>Bacteria</taxon>
        <taxon>Bacillati</taxon>
        <taxon>Actinomycetota</taxon>
        <taxon>Actinomycetes</taxon>
        <taxon>Micrococcales</taxon>
        <taxon>Microbacteriaceae</taxon>
        <taxon>Gulosibacter</taxon>
    </lineage>
</organism>
<evidence type="ECO:0000256" key="4">
    <source>
        <dbReference type="ARBA" id="ARBA00022692"/>
    </source>
</evidence>
<evidence type="ECO:0000256" key="2">
    <source>
        <dbReference type="ARBA" id="ARBA00022448"/>
    </source>
</evidence>
<feature type="domain" description="ABC transmembrane type-1" evidence="8">
    <location>
        <begin position="143"/>
        <end position="343"/>
    </location>
</feature>
<sequence length="353" mass="37883">MTPTSSNKSVVTAPVEQPQAVAEDAQVIESTQRATRAARRRILTRRLLGSLGGAVIVLWGSASLAFLAQLALPGDRATAILNIRSGQVQARTPEELAPINEQFGLQNPIVVQYFDYLAGLLRGELGTSYLQFKPVWDVIGEQLGATLALTVTAILLSWLLMIVWVTLTAGRSPRLREFGSAIDTLTAGLPQYWLGILLLLVFAFQLGWFPVMGGSGVDALLLPALTLAIPLAGFMGQAVRTEFERTLEQPFVLSARMRGMSDLQIRLSHVLRHASLPAITLTGWALGATISGAVIVESVFSRPGIGKTLIDAVGSRDLPVVTGVVVLVAAIYVLANLLVDLLYALIDPRLKTS</sequence>
<dbReference type="GO" id="GO:0005886">
    <property type="term" value="C:plasma membrane"/>
    <property type="evidence" value="ECO:0007669"/>
    <property type="project" value="UniProtKB-SubCell"/>
</dbReference>
<accession>A0A7J5BFK4</accession>
<name>A0A7J5BFK4_9MICO</name>
<feature type="transmembrane region" description="Helical" evidence="7">
    <location>
        <begin position="276"/>
        <end position="300"/>
    </location>
</feature>
<dbReference type="PANTHER" id="PTHR43163">
    <property type="entry name" value="DIPEPTIDE TRANSPORT SYSTEM PERMEASE PROTEIN DPPB-RELATED"/>
    <property type="match status" value="1"/>
</dbReference>
<dbReference type="SUPFAM" id="SSF161098">
    <property type="entry name" value="MetI-like"/>
    <property type="match status" value="1"/>
</dbReference>
<feature type="transmembrane region" description="Helical" evidence="7">
    <location>
        <begin position="143"/>
        <end position="167"/>
    </location>
</feature>
<dbReference type="EMBL" id="WBKB01000001">
    <property type="protein sequence ID" value="KAB1645025.1"/>
    <property type="molecule type" value="Genomic_DNA"/>
</dbReference>
<feature type="transmembrane region" description="Helical" evidence="7">
    <location>
        <begin position="188"/>
        <end position="208"/>
    </location>
</feature>
<evidence type="ECO:0000256" key="3">
    <source>
        <dbReference type="ARBA" id="ARBA00022475"/>
    </source>
</evidence>
<keyword evidence="10" id="KW-1185">Reference proteome</keyword>
<reference evidence="9 10" key="1">
    <citation type="submission" date="2019-09" db="EMBL/GenBank/DDBJ databases">
        <title>Phylogeny of genus Pseudoclavibacter and closely related genus.</title>
        <authorList>
            <person name="Li Y."/>
        </authorList>
    </citation>
    <scope>NUCLEOTIDE SEQUENCE [LARGE SCALE GENOMIC DNA]</scope>
    <source>
        <strain evidence="9 10">KCTC 13959</strain>
    </source>
</reference>
<dbReference type="OrthoDB" id="9778910at2"/>
<dbReference type="PROSITE" id="PS50928">
    <property type="entry name" value="ABC_TM1"/>
    <property type="match status" value="1"/>
</dbReference>
<evidence type="ECO:0000256" key="1">
    <source>
        <dbReference type="ARBA" id="ARBA00004651"/>
    </source>
</evidence>
<evidence type="ECO:0000313" key="10">
    <source>
        <dbReference type="Proteomes" id="UP000433493"/>
    </source>
</evidence>
<dbReference type="Pfam" id="PF00528">
    <property type="entry name" value="BPD_transp_1"/>
    <property type="match status" value="1"/>
</dbReference>
<evidence type="ECO:0000256" key="5">
    <source>
        <dbReference type="ARBA" id="ARBA00022989"/>
    </source>
</evidence>
<keyword evidence="4 7" id="KW-0812">Transmembrane</keyword>
<feature type="transmembrane region" description="Helical" evidence="7">
    <location>
        <begin position="220"/>
        <end position="239"/>
    </location>
</feature>
<dbReference type="PANTHER" id="PTHR43163:SF6">
    <property type="entry name" value="DIPEPTIDE TRANSPORT SYSTEM PERMEASE PROTEIN DPPB-RELATED"/>
    <property type="match status" value="1"/>
</dbReference>
<comment type="similarity">
    <text evidence="7">Belongs to the binding-protein-dependent transport system permease family.</text>
</comment>
<keyword evidence="5 7" id="KW-1133">Transmembrane helix</keyword>
<evidence type="ECO:0000256" key="7">
    <source>
        <dbReference type="RuleBase" id="RU363032"/>
    </source>
</evidence>
<evidence type="ECO:0000259" key="8">
    <source>
        <dbReference type="PROSITE" id="PS50928"/>
    </source>
</evidence>
<dbReference type="Pfam" id="PF19300">
    <property type="entry name" value="BPD_transp_1_N"/>
    <property type="match status" value="1"/>
</dbReference>
<dbReference type="Proteomes" id="UP000433493">
    <property type="component" value="Unassembled WGS sequence"/>
</dbReference>
<protein>
    <submittedName>
        <fullName evidence="9">ABC transporter permease</fullName>
    </submittedName>
</protein>